<feature type="region of interest" description="Disordered" evidence="1">
    <location>
        <begin position="1"/>
        <end position="82"/>
    </location>
</feature>
<comment type="caution">
    <text evidence="2">The sequence shown here is derived from an EMBL/GenBank/DDBJ whole genome shotgun (WGS) entry which is preliminary data.</text>
</comment>
<dbReference type="VEuPathDB" id="FungiDB:F4678DRAFT_478119"/>
<accession>A0A9W8N875</accession>
<evidence type="ECO:0000313" key="2">
    <source>
        <dbReference type="EMBL" id="KAJ3562003.1"/>
    </source>
</evidence>
<organism evidence="2 3">
    <name type="scientific">Xylaria arbuscula</name>
    <dbReference type="NCBI Taxonomy" id="114810"/>
    <lineage>
        <taxon>Eukaryota</taxon>
        <taxon>Fungi</taxon>
        <taxon>Dikarya</taxon>
        <taxon>Ascomycota</taxon>
        <taxon>Pezizomycotina</taxon>
        <taxon>Sordariomycetes</taxon>
        <taxon>Xylariomycetidae</taxon>
        <taxon>Xylariales</taxon>
        <taxon>Xylariaceae</taxon>
        <taxon>Xylaria</taxon>
    </lineage>
</organism>
<dbReference type="Proteomes" id="UP001148614">
    <property type="component" value="Unassembled WGS sequence"/>
</dbReference>
<feature type="compositionally biased region" description="Polar residues" evidence="1">
    <location>
        <begin position="1"/>
        <end position="11"/>
    </location>
</feature>
<protein>
    <submittedName>
        <fullName evidence="2">Uncharacterized protein</fullName>
    </submittedName>
</protein>
<gene>
    <name evidence="2" type="ORF">NPX13_g8729</name>
</gene>
<evidence type="ECO:0000313" key="3">
    <source>
        <dbReference type="Proteomes" id="UP001148614"/>
    </source>
</evidence>
<keyword evidence="3" id="KW-1185">Reference proteome</keyword>
<dbReference type="AlphaFoldDB" id="A0A9W8N875"/>
<sequence length="184" mass="20503">MSSTPTNSTFISMDAVSPESSPGEVRTTYTGESRRPFRERIQRLRDRKGLSRLQRRDIPHKRASSSSIGNPPRTPPPLPMPVLISECPGAPRKGKVSELRRTSPLALEFKDILLDRKGIERAPISLDGCGDITTQGRQSPLRKSWGPDQPAETIDDLQPLLHQFAFHDGEKQGGVKKIFHFKGI</sequence>
<name>A0A9W8N875_9PEZI</name>
<evidence type="ECO:0000256" key="1">
    <source>
        <dbReference type="SAM" id="MobiDB-lite"/>
    </source>
</evidence>
<dbReference type="EMBL" id="JANPWZ010001971">
    <property type="protein sequence ID" value="KAJ3562003.1"/>
    <property type="molecule type" value="Genomic_DNA"/>
</dbReference>
<feature type="compositionally biased region" description="Basic and acidic residues" evidence="1">
    <location>
        <begin position="32"/>
        <end position="57"/>
    </location>
</feature>
<proteinExistence type="predicted"/>
<reference evidence="2" key="1">
    <citation type="submission" date="2022-07" db="EMBL/GenBank/DDBJ databases">
        <title>Genome Sequence of Xylaria arbuscula.</title>
        <authorList>
            <person name="Buettner E."/>
        </authorList>
    </citation>
    <scope>NUCLEOTIDE SEQUENCE</scope>
    <source>
        <strain evidence="2">VT107</strain>
    </source>
</reference>